<dbReference type="InterPro" id="IPR016024">
    <property type="entry name" value="ARM-type_fold"/>
</dbReference>
<feature type="compositionally biased region" description="Pro residues" evidence="2">
    <location>
        <begin position="431"/>
        <end position="441"/>
    </location>
</feature>
<comment type="similarity">
    <text evidence="1">Belongs to the TEL2 family.</text>
</comment>
<evidence type="ECO:0000313" key="4">
    <source>
        <dbReference type="EMBL" id="CAI8045472.1"/>
    </source>
</evidence>
<evidence type="ECO:0000256" key="2">
    <source>
        <dbReference type="SAM" id="MobiDB-lite"/>
    </source>
</evidence>
<dbReference type="Pfam" id="PF10193">
    <property type="entry name" value="Telomere_reg-2"/>
    <property type="match status" value="1"/>
</dbReference>
<dbReference type="GO" id="GO:0051879">
    <property type="term" value="F:Hsp90 protein binding"/>
    <property type="evidence" value="ECO:0007669"/>
    <property type="project" value="TreeGrafter"/>
</dbReference>
<feature type="domain" description="Telomere length regulation protein conserved" evidence="3">
    <location>
        <begin position="537"/>
        <end position="633"/>
    </location>
</feature>
<dbReference type="Gene3D" id="1.25.40.720">
    <property type="entry name" value="Telomere length regulation protein 2, C-terminal domain"/>
    <property type="match status" value="2"/>
</dbReference>
<dbReference type="EMBL" id="CASHTH010003476">
    <property type="protein sequence ID" value="CAI8045472.1"/>
    <property type="molecule type" value="Genomic_DNA"/>
</dbReference>
<sequence length="829" mass="90127">MGEDVRLKQLVSSLKSSQCDLETAVNDSLSYIREGGGGEKAHSYLCAALLQREGVGGKSCSNLLNCLGPAPAFLSAHANLPRVTVSNARWLARELESLIHISTLTSLLCRESCSSSPTLSPIQQQLLSSLTHLPDLLANRLGSSLPPSLLPTSLFTLLGCALLASLHSIHSDVKGGEDRSLAFLGAVLSKAAILGQTRTILSQLVPVLQDKSQDDPLWRRVCHSLFCRVNSLAMEPLLVEMVQLLPPSLANPHPLYLLLGDLAMTNQKARHVFSHKLWLARLPSNENAAYNLIGYLMSWEAGQDLLGQSLRSAMGVWSEGGAVRKMDSRQHMWLCRLLVLGTTCLASHLTPPTSTVLKEGVMRGLQSHLDTPVPGVRERGMATGQCLINTLHSRPSEQQLHFDLGENPEVESILQLAEPVAEQQERLCANLPPPPPPPSPSPVHEEREEVGQSCASGLVRVTEAGDSERQVFFLNLSPSPFSLSFSISDDDLEPYDMSHDPDNTQTPPPHYLLDCLSGKRQSRCGLSLTPPTAVLVSPTERGPVEAALSSLPSLISREPSDLSEVCVDLGRALVHLQDSWDLPSFTALRHSALVSLTIARPRLLAPFLVTEFYSPNHNLRQRLDILEVISSGATQLSSPSTDVTPSPSPPPPTPGKPWQQEVEERLKAKTRIISKGPRAPPPTATPSRFSAVAPLFFYPLIAPYDRALPSLDLLGRDSLLLGHLVRVLGNVAWCACHAPCQPAMARSLLEFLWAVRYHNSSFVRQAVLCALNMAVVATPTNYLLTDMHEALAETMLWVQDVSSSDGDDDVRELAARSLSILAQVTAENT</sequence>
<dbReference type="GO" id="GO:0005829">
    <property type="term" value="C:cytosol"/>
    <property type="evidence" value="ECO:0007669"/>
    <property type="project" value="TreeGrafter"/>
</dbReference>
<evidence type="ECO:0000313" key="5">
    <source>
        <dbReference type="Proteomes" id="UP001174909"/>
    </source>
</evidence>
<dbReference type="SUPFAM" id="SSF48371">
    <property type="entry name" value="ARM repeat"/>
    <property type="match status" value="1"/>
</dbReference>
<evidence type="ECO:0000259" key="3">
    <source>
        <dbReference type="Pfam" id="PF10193"/>
    </source>
</evidence>
<name>A0AA35TE29_GEOBA</name>
<organism evidence="4 5">
    <name type="scientific">Geodia barretti</name>
    <name type="common">Barrett's horny sponge</name>
    <dbReference type="NCBI Taxonomy" id="519541"/>
    <lineage>
        <taxon>Eukaryota</taxon>
        <taxon>Metazoa</taxon>
        <taxon>Porifera</taxon>
        <taxon>Demospongiae</taxon>
        <taxon>Heteroscleromorpha</taxon>
        <taxon>Tetractinellida</taxon>
        <taxon>Astrophorina</taxon>
        <taxon>Geodiidae</taxon>
        <taxon>Geodia</taxon>
    </lineage>
</organism>
<proteinExistence type="inferred from homology"/>
<dbReference type="PANTHER" id="PTHR15830">
    <property type="entry name" value="TELOMERE LENGTH REGULATION PROTEIN TEL2 FAMILY MEMBER"/>
    <property type="match status" value="1"/>
</dbReference>
<dbReference type="GO" id="GO:0042162">
    <property type="term" value="F:telomeric DNA binding"/>
    <property type="evidence" value="ECO:0007669"/>
    <property type="project" value="TreeGrafter"/>
</dbReference>
<dbReference type="InterPro" id="IPR051970">
    <property type="entry name" value="TEL2_Regulation"/>
</dbReference>
<gene>
    <name evidence="4" type="ORF">GBAR_LOCUS25159</name>
</gene>
<feature type="region of interest" description="Disordered" evidence="2">
    <location>
        <begin position="635"/>
        <end position="659"/>
    </location>
</feature>
<accession>A0AA35TE29</accession>
<dbReference type="InterPro" id="IPR019337">
    <property type="entry name" value="Telomere_length_regulation_dom"/>
</dbReference>
<dbReference type="AlphaFoldDB" id="A0AA35TE29"/>
<protein>
    <submittedName>
        <fullName evidence="4">Telomere length regulation protein TEL2 homolog</fullName>
    </submittedName>
</protein>
<dbReference type="InterPro" id="IPR038528">
    <property type="entry name" value="TEL2_C_sf"/>
</dbReference>
<evidence type="ECO:0000256" key="1">
    <source>
        <dbReference type="ARBA" id="ARBA00006133"/>
    </source>
</evidence>
<keyword evidence="5" id="KW-1185">Reference proteome</keyword>
<dbReference type="GO" id="GO:0051083">
    <property type="term" value="P:'de novo' cotranslational protein folding"/>
    <property type="evidence" value="ECO:0007669"/>
    <property type="project" value="TreeGrafter"/>
</dbReference>
<reference evidence="4" key="1">
    <citation type="submission" date="2023-03" db="EMBL/GenBank/DDBJ databases">
        <authorList>
            <person name="Steffen K."/>
            <person name="Cardenas P."/>
        </authorList>
    </citation>
    <scope>NUCLEOTIDE SEQUENCE</scope>
</reference>
<feature type="region of interest" description="Disordered" evidence="2">
    <location>
        <begin position="429"/>
        <end position="449"/>
    </location>
</feature>
<dbReference type="Proteomes" id="UP001174909">
    <property type="component" value="Unassembled WGS sequence"/>
</dbReference>
<comment type="caution">
    <text evidence="4">The sequence shown here is derived from an EMBL/GenBank/DDBJ whole genome shotgun (WGS) entry which is preliminary data.</text>
</comment>
<dbReference type="PANTHER" id="PTHR15830:SF10">
    <property type="entry name" value="TELOMERE LENGTH REGULATION PROTEIN TEL2 HOMOLOG"/>
    <property type="match status" value="1"/>
</dbReference>
<feature type="compositionally biased region" description="Pro residues" evidence="2">
    <location>
        <begin position="646"/>
        <end position="655"/>
    </location>
</feature>